<accession>A0ABC8SM50</accession>
<reference evidence="1 2" key="1">
    <citation type="submission" date="2024-02" db="EMBL/GenBank/DDBJ databases">
        <authorList>
            <person name="Vignale AGUSTIN F."/>
            <person name="Sosa J E."/>
            <person name="Modenutti C."/>
        </authorList>
    </citation>
    <scope>NUCLEOTIDE SEQUENCE [LARGE SCALE GENOMIC DNA]</scope>
</reference>
<comment type="caution">
    <text evidence="1">The sequence shown here is derived from an EMBL/GenBank/DDBJ whole genome shotgun (WGS) entry which is preliminary data.</text>
</comment>
<evidence type="ECO:0000313" key="1">
    <source>
        <dbReference type="EMBL" id="CAK9156234.1"/>
    </source>
</evidence>
<feature type="non-terminal residue" evidence="1">
    <location>
        <position position="60"/>
    </location>
</feature>
<sequence length="60" mass="6754">MLSLKKPQSIKERLVLISGPQICASDFTKSNIKALISSSLELTRPLKESTFSCWTWITNL</sequence>
<dbReference type="EMBL" id="CAUOFW020002824">
    <property type="protein sequence ID" value="CAK9156234.1"/>
    <property type="molecule type" value="Genomic_DNA"/>
</dbReference>
<keyword evidence="2" id="KW-1185">Reference proteome</keyword>
<dbReference type="AlphaFoldDB" id="A0ABC8SM50"/>
<proteinExistence type="predicted"/>
<evidence type="ECO:0000313" key="2">
    <source>
        <dbReference type="Proteomes" id="UP001642360"/>
    </source>
</evidence>
<organism evidence="1 2">
    <name type="scientific">Ilex paraguariensis</name>
    <name type="common">yerba mate</name>
    <dbReference type="NCBI Taxonomy" id="185542"/>
    <lineage>
        <taxon>Eukaryota</taxon>
        <taxon>Viridiplantae</taxon>
        <taxon>Streptophyta</taxon>
        <taxon>Embryophyta</taxon>
        <taxon>Tracheophyta</taxon>
        <taxon>Spermatophyta</taxon>
        <taxon>Magnoliopsida</taxon>
        <taxon>eudicotyledons</taxon>
        <taxon>Gunneridae</taxon>
        <taxon>Pentapetalae</taxon>
        <taxon>asterids</taxon>
        <taxon>campanulids</taxon>
        <taxon>Aquifoliales</taxon>
        <taxon>Aquifoliaceae</taxon>
        <taxon>Ilex</taxon>
    </lineage>
</organism>
<name>A0ABC8SM50_9AQUA</name>
<gene>
    <name evidence="1" type="ORF">ILEXP_LOCUS24665</name>
</gene>
<protein>
    <submittedName>
        <fullName evidence="1">Uncharacterized protein</fullName>
    </submittedName>
</protein>
<dbReference type="Proteomes" id="UP001642360">
    <property type="component" value="Unassembled WGS sequence"/>
</dbReference>